<proteinExistence type="predicted"/>
<dbReference type="InterPro" id="IPR035985">
    <property type="entry name" value="Ubiquitin-activating_enz"/>
</dbReference>
<dbReference type="OrthoDB" id="2379922at2"/>
<dbReference type="AlphaFoldDB" id="A0A085W969"/>
<dbReference type="EMBL" id="JMCB01000014">
    <property type="protein sequence ID" value="KFE64232.1"/>
    <property type="molecule type" value="Genomic_DNA"/>
</dbReference>
<dbReference type="Gene3D" id="3.90.930.60">
    <property type="match status" value="1"/>
</dbReference>
<dbReference type="InterPro" id="IPR022291">
    <property type="entry name" value="Bacteriocin_synth_cyclodeHase"/>
</dbReference>
<accession>A0A085W969</accession>
<keyword evidence="2" id="KW-1185">Reference proteome</keyword>
<reference evidence="1 2" key="1">
    <citation type="submission" date="2014-04" db="EMBL/GenBank/DDBJ databases">
        <title>Genome assembly of Hyalangium minutum DSM 14724.</title>
        <authorList>
            <person name="Sharma G."/>
            <person name="Subramanian S."/>
        </authorList>
    </citation>
    <scope>NUCLEOTIDE SEQUENCE [LARGE SCALE GENOMIC DNA]</scope>
    <source>
        <strain evidence="1 2">DSM 14724</strain>
    </source>
</reference>
<dbReference type="Gene3D" id="3.40.50.720">
    <property type="entry name" value="NAD(P)-binding Rossmann-like Domain"/>
    <property type="match status" value="1"/>
</dbReference>
<sequence length="359" mass="39529">MTPEQSALHLRLEPYLTVVSDGDTHAHLMVGEKVLLRCRGRLVPLLTSRLLPSLDGSLSVQEVCEQLDEVLPRKSTLSLLDLLLRHRVVYETSAERQLPPQAVEAFGGLIHLLGRLSAGPFELLQSLLASRVAVVGDSPLVRDIAQALGGCAIGQVELLSDRAIAAIPEQPFVRVRAHPLEALEEVVPGCALVVGVQDGDFAALPLLRKLNRYCVAEGASWLHVRLTLEGKAWLGPLYMQDEACFECVRLRFKNNLETWRESSLHELGAQRGELPVRRLGHPPLQAQVGTMVATQVLRILSHAGPPPLASRVQLVDLLTLESHLHTVLKHPLCPVCSRAQQGPSFPWEEEDLQLDRLLV</sequence>
<name>A0A085W969_9BACT</name>
<dbReference type="RefSeq" id="WP_044194225.1">
    <property type="nucleotide sequence ID" value="NZ_JMCB01000014.1"/>
</dbReference>
<dbReference type="Proteomes" id="UP000028725">
    <property type="component" value="Unassembled WGS sequence"/>
</dbReference>
<protein>
    <recommendedName>
        <fullName evidence="3">TOMM leader peptide-binding protein</fullName>
    </recommendedName>
</protein>
<evidence type="ECO:0000313" key="1">
    <source>
        <dbReference type="EMBL" id="KFE64232.1"/>
    </source>
</evidence>
<gene>
    <name evidence="1" type="ORF">DB31_2026</name>
</gene>
<evidence type="ECO:0008006" key="3">
    <source>
        <dbReference type="Google" id="ProtNLM"/>
    </source>
</evidence>
<dbReference type="STRING" id="394096.DB31_2026"/>
<dbReference type="SUPFAM" id="SSF69572">
    <property type="entry name" value="Activating enzymes of the ubiquitin-like proteins"/>
    <property type="match status" value="1"/>
</dbReference>
<dbReference type="NCBIfam" id="TIGR03882">
    <property type="entry name" value="cyclo_dehyd_2"/>
    <property type="match status" value="1"/>
</dbReference>
<comment type="caution">
    <text evidence="1">The sequence shown here is derived from an EMBL/GenBank/DDBJ whole genome shotgun (WGS) entry which is preliminary data.</text>
</comment>
<organism evidence="1 2">
    <name type="scientific">Hyalangium minutum</name>
    <dbReference type="NCBI Taxonomy" id="394096"/>
    <lineage>
        <taxon>Bacteria</taxon>
        <taxon>Pseudomonadati</taxon>
        <taxon>Myxococcota</taxon>
        <taxon>Myxococcia</taxon>
        <taxon>Myxococcales</taxon>
        <taxon>Cystobacterineae</taxon>
        <taxon>Archangiaceae</taxon>
        <taxon>Hyalangium</taxon>
    </lineage>
</organism>
<evidence type="ECO:0000313" key="2">
    <source>
        <dbReference type="Proteomes" id="UP000028725"/>
    </source>
</evidence>
<dbReference type="GO" id="GO:0008641">
    <property type="term" value="F:ubiquitin-like modifier activating enzyme activity"/>
    <property type="evidence" value="ECO:0007669"/>
    <property type="project" value="InterPro"/>
</dbReference>